<organism evidence="1 2">
    <name type="scientific">Castellaniella denitrificans</name>
    <dbReference type="NCBI Taxonomy" id="56119"/>
    <lineage>
        <taxon>Bacteria</taxon>
        <taxon>Pseudomonadati</taxon>
        <taxon>Pseudomonadota</taxon>
        <taxon>Betaproteobacteria</taxon>
        <taxon>Burkholderiales</taxon>
        <taxon>Alcaligenaceae</taxon>
        <taxon>Castellaniella</taxon>
    </lineage>
</organism>
<keyword evidence="2" id="KW-1185">Reference proteome</keyword>
<evidence type="ECO:0000313" key="1">
    <source>
        <dbReference type="EMBL" id="MCZ4328463.1"/>
    </source>
</evidence>
<dbReference type="RefSeq" id="WP_269355755.1">
    <property type="nucleotide sequence ID" value="NZ_JAPWHE010000001.1"/>
</dbReference>
<evidence type="ECO:0000313" key="2">
    <source>
        <dbReference type="Proteomes" id="UP001068379"/>
    </source>
</evidence>
<gene>
    <name evidence="1" type="ORF">O4H32_00655</name>
</gene>
<protein>
    <recommendedName>
        <fullName evidence="3">Motility protein</fullName>
    </recommendedName>
</protein>
<comment type="caution">
    <text evidence="1">The sequence shown here is derived from an EMBL/GenBank/DDBJ whole genome shotgun (WGS) entry which is preliminary data.</text>
</comment>
<accession>A0ABT4LZJ9</accession>
<name>A0ABT4LZJ9_9BURK</name>
<sequence length="67" mass="6964">MSNSIEGTVGAAVGLQQANMMQEKDNLLLRKVLDNQANTIMSLVNSVPSAPQLANGGMVGTLLHVTA</sequence>
<proteinExistence type="predicted"/>
<evidence type="ECO:0008006" key="3">
    <source>
        <dbReference type="Google" id="ProtNLM"/>
    </source>
</evidence>
<dbReference type="Proteomes" id="UP001068379">
    <property type="component" value="Unassembled WGS sequence"/>
</dbReference>
<reference evidence="1" key="1">
    <citation type="submission" date="2022-12" db="EMBL/GenBank/DDBJ databases">
        <title>Bacterial isolates from different developmental stages of Nematostella vectensis.</title>
        <authorList>
            <person name="Fraune S."/>
        </authorList>
    </citation>
    <scope>NUCLEOTIDE SEQUENCE</scope>
    <source>
        <strain evidence="1">G21619-S1</strain>
    </source>
</reference>
<dbReference type="EMBL" id="JAPWHE010000001">
    <property type="protein sequence ID" value="MCZ4328463.1"/>
    <property type="molecule type" value="Genomic_DNA"/>
</dbReference>